<feature type="region of interest" description="Disordered" evidence="1">
    <location>
        <begin position="284"/>
        <end position="348"/>
    </location>
</feature>
<proteinExistence type="predicted"/>
<reference evidence="2" key="1">
    <citation type="submission" date="2021-03" db="EMBL/GenBank/DDBJ databases">
        <title>Draft genome sequence of rust myrtle Austropuccinia psidii MF-1, a brazilian biotype.</title>
        <authorList>
            <person name="Quecine M.C."/>
            <person name="Pachon D.M.R."/>
            <person name="Bonatelli M.L."/>
            <person name="Correr F.H."/>
            <person name="Franceschini L.M."/>
            <person name="Leite T.F."/>
            <person name="Margarido G.R.A."/>
            <person name="Almeida C.A."/>
            <person name="Ferrarezi J.A."/>
            <person name="Labate C.A."/>
        </authorList>
    </citation>
    <scope>NUCLEOTIDE SEQUENCE</scope>
    <source>
        <strain evidence="2">MF-1</strain>
    </source>
</reference>
<organism evidence="2 3">
    <name type="scientific">Austropuccinia psidii MF-1</name>
    <dbReference type="NCBI Taxonomy" id="1389203"/>
    <lineage>
        <taxon>Eukaryota</taxon>
        <taxon>Fungi</taxon>
        <taxon>Dikarya</taxon>
        <taxon>Basidiomycota</taxon>
        <taxon>Pucciniomycotina</taxon>
        <taxon>Pucciniomycetes</taxon>
        <taxon>Pucciniales</taxon>
        <taxon>Sphaerophragmiaceae</taxon>
        <taxon>Austropuccinia</taxon>
    </lineage>
</organism>
<evidence type="ECO:0000256" key="1">
    <source>
        <dbReference type="SAM" id="MobiDB-lite"/>
    </source>
</evidence>
<evidence type="ECO:0000313" key="2">
    <source>
        <dbReference type="EMBL" id="MBW0490758.1"/>
    </source>
</evidence>
<comment type="caution">
    <text evidence="2">The sequence shown here is derived from an EMBL/GenBank/DDBJ whole genome shotgun (WGS) entry which is preliminary data.</text>
</comment>
<feature type="compositionally biased region" description="Basic residues" evidence="1">
    <location>
        <begin position="199"/>
        <end position="218"/>
    </location>
</feature>
<feature type="region of interest" description="Disordered" evidence="1">
    <location>
        <begin position="194"/>
        <end position="247"/>
    </location>
</feature>
<dbReference type="Proteomes" id="UP000765509">
    <property type="component" value="Unassembled WGS sequence"/>
</dbReference>
<name>A0A9Q3CVK8_9BASI</name>
<feature type="compositionally biased region" description="Polar residues" evidence="1">
    <location>
        <begin position="222"/>
        <end position="240"/>
    </location>
</feature>
<accession>A0A9Q3CVK8</accession>
<dbReference type="EMBL" id="AVOT02010747">
    <property type="protein sequence ID" value="MBW0490758.1"/>
    <property type="molecule type" value="Genomic_DNA"/>
</dbReference>
<sequence length="348" mass="37941">MEPFSVDLRFENMINPENIGDGLVAAVNAGNRLFANKSSSPPADPAPELLPSLSNDVSVDYNLELADALGLSPVEVGVQLVTLPTPVPKNSTCDSRFSSLALESRGNDDCLLLSPLNEDSDPFSKEIEQLLRAIVGQHSSDLPPNEALEGFSYFIRRTLMSFTSDNDWVDTIFQEGLELKNKRDLLREIAAIDTEPHHYPSKRTRKNSKSSKSRKRQKNVSLASINNTTDSKAKKTTSGADSIPGASQKETIPTVKLTVLEPAKANNIIKNDDKDSDIEIIGSNFPPDNISRLSSPALRKLTPSSSSSSRKVKSSKSDIITNSPHKKGSVKHAKRIPHSIPGKASFNR</sequence>
<dbReference type="AlphaFoldDB" id="A0A9Q3CVK8"/>
<gene>
    <name evidence="2" type="ORF">O181_030473</name>
</gene>
<keyword evidence="3" id="KW-1185">Reference proteome</keyword>
<evidence type="ECO:0000313" key="3">
    <source>
        <dbReference type="Proteomes" id="UP000765509"/>
    </source>
</evidence>
<protein>
    <submittedName>
        <fullName evidence="2">Uncharacterized protein</fullName>
    </submittedName>
</protein>
<feature type="compositionally biased region" description="Basic residues" evidence="1">
    <location>
        <begin position="324"/>
        <end position="337"/>
    </location>
</feature>